<dbReference type="Gene3D" id="3.40.190.290">
    <property type="match status" value="1"/>
</dbReference>
<comment type="similarity">
    <text evidence="1">Belongs to the LysR transcriptional regulatory family.</text>
</comment>
<accession>A0A7M2RHX3</accession>
<dbReference type="PANTHER" id="PTHR30126:SF40">
    <property type="entry name" value="HTH-TYPE TRANSCRIPTIONAL REGULATOR GLTR"/>
    <property type="match status" value="1"/>
</dbReference>
<name>A0A7M2RHX3_9FIRM</name>
<keyword evidence="2" id="KW-0805">Transcription regulation</keyword>
<organism evidence="6 7">
    <name type="scientific">Blautia liquoris</name>
    <dbReference type="NCBI Taxonomy" id="2779518"/>
    <lineage>
        <taxon>Bacteria</taxon>
        <taxon>Bacillati</taxon>
        <taxon>Bacillota</taxon>
        <taxon>Clostridia</taxon>
        <taxon>Lachnospirales</taxon>
        <taxon>Lachnospiraceae</taxon>
        <taxon>Blautia</taxon>
    </lineage>
</organism>
<dbReference type="PANTHER" id="PTHR30126">
    <property type="entry name" value="HTH-TYPE TRANSCRIPTIONAL REGULATOR"/>
    <property type="match status" value="1"/>
</dbReference>
<evidence type="ECO:0000259" key="5">
    <source>
        <dbReference type="PROSITE" id="PS50931"/>
    </source>
</evidence>
<dbReference type="CDD" id="cd05466">
    <property type="entry name" value="PBP2_LTTR_substrate"/>
    <property type="match status" value="1"/>
</dbReference>
<dbReference type="SUPFAM" id="SSF46785">
    <property type="entry name" value="Winged helix' DNA-binding domain"/>
    <property type="match status" value="1"/>
</dbReference>
<dbReference type="AlphaFoldDB" id="A0A7M2RHX3"/>
<sequence length="300" mass="34155">MIDTKLYTLLAVVEYESYTKAAEHLSLTQPAVTQHIKQLEQELHVKLFNRSGNRIKPTSSGNYVIRYARRNIALYERMKQELADDERQIRHLRVGITHTAESNAVVEVLGKYSAQNPGTNIKIFTSSINNLYDMLKSFELDLAVAEGNIPDSSINSLLLDTDSLVLVVSNNNPLAKKRMVTLNELKKQPLILRSSSSDTRNLFTANLESRNISLDDFNVILEVDNIATIKDLIRRGIGVSILARSVCLDELKKGKITVLPIENLSMIREINILYHNDFRHMDILQNIMKEYNKTVKHYTS</sequence>
<dbReference type="SUPFAM" id="SSF53850">
    <property type="entry name" value="Periplasmic binding protein-like II"/>
    <property type="match status" value="1"/>
</dbReference>
<keyword evidence="7" id="KW-1185">Reference proteome</keyword>
<keyword evidence="4" id="KW-0804">Transcription</keyword>
<dbReference type="InterPro" id="IPR036388">
    <property type="entry name" value="WH-like_DNA-bd_sf"/>
</dbReference>
<dbReference type="KEGG" id="bliq:INP51_01235"/>
<dbReference type="PRINTS" id="PR00039">
    <property type="entry name" value="HTHLYSR"/>
</dbReference>
<dbReference type="EMBL" id="CP063304">
    <property type="protein sequence ID" value="QOV19631.1"/>
    <property type="molecule type" value="Genomic_DNA"/>
</dbReference>
<evidence type="ECO:0000256" key="2">
    <source>
        <dbReference type="ARBA" id="ARBA00023015"/>
    </source>
</evidence>
<gene>
    <name evidence="6" type="ORF">INP51_01235</name>
</gene>
<dbReference type="GO" id="GO:0003700">
    <property type="term" value="F:DNA-binding transcription factor activity"/>
    <property type="evidence" value="ECO:0007669"/>
    <property type="project" value="InterPro"/>
</dbReference>
<evidence type="ECO:0000256" key="4">
    <source>
        <dbReference type="ARBA" id="ARBA00023163"/>
    </source>
</evidence>
<dbReference type="GO" id="GO:0000976">
    <property type="term" value="F:transcription cis-regulatory region binding"/>
    <property type="evidence" value="ECO:0007669"/>
    <property type="project" value="TreeGrafter"/>
</dbReference>
<proteinExistence type="inferred from homology"/>
<evidence type="ECO:0000256" key="3">
    <source>
        <dbReference type="ARBA" id="ARBA00023125"/>
    </source>
</evidence>
<protein>
    <submittedName>
        <fullName evidence="6">LysR family transcriptional regulator</fullName>
    </submittedName>
</protein>
<evidence type="ECO:0000256" key="1">
    <source>
        <dbReference type="ARBA" id="ARBA00009437"/>
    </source>
</evidence>
<evidence type="ECO:0000313" key="6">
    <source>
        <dbReference type="EMBL" id="QOV19631.1"/>
    </source>
</evidence>
<dbReference type="InterPro" id="IPR005119">
    <property type="entry name" value="LysR_subst-bd"/>
</dbReference>
<dbReference type="Pfam" id="PF00126">
    <property type="entry name" value="HTH_1"/>
    <property type="match status" value="1"/>
</dbReference>
<evidence type="ECO:0000313" key="7">
    <source>
        <dbReference type="Proteomes" id="UP000593601"/>
    </source>
</evidence>
<reference evidence="6 7" key="1">
    <citation type="submission" date="2020-10" db="EMBL/GenBank/DDBJ databases">
        <title>Blautia liquoris sp.nov., isolated from the mud in a fermentation cellar used for the production of Chinese strong-flavoured liquor.</title>
        <authorList>
            <person name="Lu L."/>
        </authorList>
    </citation>
    <scope>NUCLEOTIDE SEQUENCE [LARGE SCALE GENOMIC DNA]</scope>
    <source>
        <strain evidence="6 7">LZLJ-3</strain>
    </source>
</reference>
<dbReference type="InterPro" id="IPR000847">
    <property type="entry name" value="LysR_HTH_N"/>
</dbReference>
<keyword evidence="3" id="KW-0238">DNA-binding</keyword>
<feature type="domain" description="HTH lysR-type" evidence="5">
    <location>
        <begin position="1"/>
        <end position="58"/>
    </location>
</feature>
<dbReference type="Pfam" id="PF03466">
    <property type="entry name" value="LysR_substrate"/>
    <property type="match status" value="1"/>
</dbReference>
<dbReference type="Proteomes" id="UP000593601">
    <property type="component" value="Chromosome"/>
</dbReference>
<dbReference type="Gene3D" id="1.10.10.10">
    <property type="entry name" value="Winged helix-like DNA-binding domain superfamily/Winged helix DNA-binding domain"/>
    <property type="match status" value="1"/>
</dbReference>
<dbReference type="FunFam" id="1.10.10.10:FF:000001">
    <property type="entry name" value="LysR family transcriptional regulator"/>
    <property type="match status" value="1"/>
</dbReference>
<dbReference type="RefSeq" id="WP_193735951.1">
    <property type="nucleotide sequence ID" value="NZ_CP063304.1"/>
</dbReference>
<dbReference type="InterPro" id="IPR036390">
    <property type="entry name" value="WH_DNA-bd_sf"/>
</dbReference>
<dbReference type="PROSITE" id="PS50931">
    <property type="entry name" value="HTH_LYSR"/>
    <property type="match status" value="1"/>
</dbReference>